<dbReference type="InterPro" id="IPR003501">
    <property type="entry name" value="PTS_EIIB_2/3"/>
</dbReference>
<evidence type="ECO:0000259" key="6">
    <source>
        <dbReference type="PROSITE" id="PS51094"/>
    </source>
</evidence>
<accession>A0A2V4E8J9</accession>
<sequence>MLTERQVFLTNLLIKQNGYKTVKYFAQLLNVSERTVHSDLEQISNSLLNKGFQLDKKSGKGIALKRTDKTTTDRKIRTITLAKFSRRKEIIELMLFEEKIVTFEYLSTLFSVSKSSIEQDLKFVKQLLTSNNNLQVVSDAGGTRLSGLEKEIQKAYLNFNFFVFEANLGILDDGDERLAILSHYYGEQNVKTCFRVLYSHVRFDNNFIAEHYIFNVLNMLVIMVYRAQKNQHIDDAIAINDNSQIFQNNAKSILSKISLRLNFTFSNGDINYLAKYLLSNRIDVFSSDKNNTLLVDRIISNVGSSLFIDFRTDNKLRDYLIQHMPPMLYRLREGIKINNPFVTQVKQDFPVLFNIIWIIASKCEDELGVFFNDDEIGFLTIHFQSAIERAKHSKKILVVCQNGIATTELLVNRITSVLPSLTTIEVASVHELNADVLANIDLIISTINLAIDGVKVVVVSPLLSEQDIQNIFNIYGEHFVLNDHVQEHKHSFLYLIHYLEKDTLFLNQNFNSKEELINEIGQKLVTQQIVMPDFIQGMIVREGLGATELPTGVAIPHGNPKFVKQTRIVMVTNSKAIKWNDNLVKMIIMICISEKDIKNLKKILSDIYLLVKSKSLINQLCETPNHRKFIQFIKGAQDEYLSK</sequence>
<evidence type="ECO:0000256" key="3">
    <source>
        <dbReference type="ARBA" id="ARBA00022737"/>
    </source>
</evidence>
<dbReference type="InterPro" id="IPR036388">
    <property type="entry name" value="WH-like_DNA-bd_sf"/>
</dbReference>
<evidence type="ECO:0000256" key="1">
    <source>
        <dbReference type="ARBA" id="ARBA00022679"/>
    </source>
</evidence>
<dbReference type="PANTHER" id="PTHR30185:SF18">
    <property type="entry name" value="TRANSCRIPTIONAL REGULATOR MTLR"/>
    <property type="match status" value="1"/>
</dbReference>
<dbReference type="SUPFAM" id="SSF52794">
    <property type="entry name" value="PTS system IIB component-like"/>
    <property type="match status" value="1"/>
</dbReference>
<comment type="caution">
    <text evidence="9">The sequence shown here is derived from an EMBL/GenBank/DDBJ whole genome shotgun (WGS) entry which is preliminary data.</text>
</comment>
<dbReference type="Pfam" id="PF02302">
    <property type="entry name" value="PTS_IIB"/>
    <property type="match status" value="1"/>
</dbReference>
<keyword evidence="10" id="KW-1185">Reference proteome</keyword>
<dbReference type="AlphaFoldDB" id="A0A2V4E8J9"/>
<keyword evidence="4" id="KW-0805">Transcription regulation</keyword>
<evidence type="ECO:0000256" key="2">
    <source>
        <dbReference type="ARBA" id="ARBA00022683"/>
    </source>
</evidence>
<dbReference type="InterPro" id="IPR013011">
    <property type="entry name" value="PTS_EIIB_2"/>
</dbReference>
<protein>
    <submittedName>
        <fullName evidence="9">Uncharacterized protein</fullName>
    </submittedName>
</protein>
<feature type="domain" description="PRD" evidence="8">
    <location>
        <begin position="286"/>
        <end position="393"/>
    </location>
</feature>
<dbReference type="OrthoDB" id="3710983at2"/>
<dbReference type="InterPro" id="IPR011608">
    <property type="entry name" value="PRD"/>
</dbReference>
<dbReference type="InterPro" id="IPR013196">
    <property type="entry name" value="HTH_11"/>
</dbReference>
<feature type="domain" description="PTS EIIB type-2" evidence="7">
    <location>
        <begin position="394"/>
        <end position="483"/>
    </location>
</feature>
<evidence type="ECO:0000256" key="5">
    <source>
        <dbReference type="ARBA" id="ARBA00023163"/>
    </source>
</evidence>
<dbReference type="CDD" id="cd00211">
    <property type="entry name" value="PTS_IIA_fru"/>
    <property type="match status" value="1"/>
</dbReference>
<evidence type="ECO:0000313" key="9">
    <source>
        <dbReference type="EMBL" id="PXZ08229.1"/>
    </source>
</evidence>
<evidence type="ECO:0000259" key="7">
    <source>
        <dbReference type="PROSITE" id="PS51099"/>
    </source>
</evidence>
<dbReference type="GO" id="GO:0006355">
    <property type="term" value="P:regulation of DNA-templated transcription"/>
    <property type="evidence" value="ECO:0007669"/>
    <property type="project" value="InterPro"/>
</dbReference>
<evidence type="ECO:0000259" key="8">
    <source>
        <dbReference type="PROSITE" id="PS51372"/>
    </source>
</evidence>
<dbReference type="PROSITE" id="PS51094">
    <property type="entry name" value="PTS_EIIA_TYPE_2"/>
    <property type="match status" value="1"/>
</dbReference>
<dbReference type="Gene3D" id="1.10.1790.10">
    <property type="entry name" value="PRD domain"/>
    <property type="match status" value="1"/>
</dbReference>
<dbReference type="GO" id="GO:0008982">
    <property type="term" value="F:protein-N(PI)-phosphohistidine-sugar phosphotransferase activity"/>
    <property type="evidence" value="ECO:0007669"/>
    <property type="project" value="InterPro"/>
</dbReference>
<name>A0A2V4E8J9_9GAMM</name>
<keyword evidence="5" id="KW-0804">Transcription</keyword>
<dbReference type="Gene3D" id="3.40.930.10">
    <property type="entry name" value="Mannitol-specific EII, Chain A"/>
    <property type="match status" value="1"/>
</dbReference>
<dbReference type="PANTHER" id="PTHR30185">
    <property type="entry name" value="CRYPTIC BETA-GLUCOSIDE BGL OPERON ANTITERMINATOR"/>
    <property type="match status" value="1"/>
</dbReference>
<dbReference type="PROSITE" id="PS51372">
    <property type="entry name" value="PRD_2"/>
    <property type="match status" value="1"/>
</dbReference>
<dbReference type="InterPro" id="IPR002178">
    <property type="entry name" value="PTS_EIIA_type-2_dom"/>
</dbReference>
<dbReference type="SUPFAM" id="SSF55804">
    <property type="entry name" value="Phoshotransferase/anion transport protein"/>
    <property type="match status" value="1"/>
</dbReference>
<dbReference type="EMBL" id="QGLR01000006">
    <property type="protein sequence ID" value="PXZ08229.1"/>
    <property type="molecule type" value="Genomic_DNA"/>
</dbReference>
<dbReference type="PROSITE" id="PS51099">
    <property type="entry name" value="PTS_EIIB_TYPE_2"/>
    <property type="match status" value="1"/>
</dbReference>
<organism evidence="9 10">
    <name type="scientific">Gilliamella apicola</name>
    <dbReference type="NCBI Taxonomy" id="1196095"/>
    <lineage>
        <taxon>Bacteria</taxon>
        <taxon>Pseudomonadati</taxon>
        <taxon>Pseudomonadota</taxon>
        <taxon>Gammaproteobacteria</taxon>
        <taxon>Orbales</taxon>
        <taxon>Orbaceae</taxon>
        <taxon>Gilliamella</taxon>
    </lineage>
</organism>
<dbReference type="Pfam" id="PF08279">
    <property type="entry name" value="HTH_11"/>
    <property type="match status" value="1"/>
</dbReference>
<dbReference type="GO" id="GO:0009401">
    <property type="term" value="P:phosphoenolpyruvate-dependent sugar phosphotransferase system"/>
    <property type="evidence" value="ECO:0007669"/>
    <property type="project" value="UniProtKB-KW"/>
</dbReference>
<dbReference type="InterPro" id="IPR016152">
    <property type="entry name" value="PTrfase/Anion_transptr"/>
</dbReference>
<dbReference type="InterPro" id="IPR050661">
    <property type="entry name" value="BglG_antiterminators"/>
</dbReference>
<dbReference type="InterPro" id="IPR036095">
    <property type="entry name" value="PTS_EIIB-like_sf"/>
</dbReference>
<dbReference type="InterPro" id="IPR036634">
    <property type="entry name" value="PRD_sf"/>
</dbReference>
<keyword evidence="3" id="KW-0677">Repeat</keyword>
<gene>
    <name evidence="9" type="ORF">DKK70_02495</name>
</gene>
<dbReference type="Gene3D" id="1.10.10.10">
    <property type="entry name" value="Winged helix-like DNA-binding domain superfamily/Winged helix DNA-binding domain"/>
    <property type="match status" value="2"/>
</dbReference>
<proteinExistence type="predicted"/>
<dbReference type="Proteomes" id="UP000247932">
    <property type="component" value="Unassembled WGS sequence"/>
</dbReference>
<dbReference type="Gene3D" id="3.40.50.2300">
    <property type="match status" value="1"/>
</dbReference>
<keyword evidence="1" id="KW-0808">Transferase</keyword>
<dbReference type="Pfam" id="PF00359">
    <property type="entry name" value="PTS_EIIA_2"/>
    <property type="match status" value="1"/>
</dbReference>
<dbReference type="Pfam" id="PF00874">
    <property type="entry name" value="PRD"/>
    <property type="match status" value="1"/>
</dbReference>
<evidence type="ECO:0000256" key="4">
    <source>
        <dbReference type="ARBA" id="ARBA00023015"/>
    </source>
</evidence>
<evidence type="ECO:0000313" key="10">
    <source>
        <dbReference type="Proteomes" id="UP000247932"/>
    </source>
</evidence>
<keyword evidence="2" id="KW-0598">Phosphotransferase system</keyword>
<feature type="domain" description="PTS EIIA type-2" evidence="6">
    <location>
        <begin position="497"/>
        <end position="636"/>
    </location>
</feature>
<reference evidence="9 10" key="1">
    <citation type="submission" date="2018-05" db="EMBL/GenBank/DDBJ databases">
        <title>Reference genomes for bee gut microbiota database.</title>
        <authorList>
            <person name="Ellegaard K.M."/>
        </authorList>
    </citation>
    <scope>NUCLEOTIDE SEQUENCE [LARGE SCALE GENOMIC DNA]</scope>
    <source>
        <strain evidence="9 10">ESL0182</strain>
    </source>
</reference>
<dbReference type="RefSeq" id="WP_110432596.1">
    <property type="nucleotide sequence ID" value="NZ_QGLR01000006.1"/>
</dbReference>
<dbReference type="CDD" id="cd05568">
    <property type="entry name" value="PTS_IIB_bgl_like"/>
    <property type="match status" value="1"/>
</dbReference>
<dbReference type="SUPFAM" id="SSF63520">
    <property type="entry name" value="PTS-regulatory domain, PRD"/>
    <property type="match status" value="1"/>
</dbReference>